<dbReference type="EMBL" id="UINC01213258">
    <property type="protein sequence ID" value="SVE37949.1"/>
    <property type="molecule type" value="Genomic_DNA"/>
</dbReference>
<proteinExistence type="predicted"/>
<evidence type="ECO:0000256" key="1">
    <source>
        <dbReference type="SAM" id="MobiDB-lite"/>
    </source>
</evidence>
<evidence type="ECO:0000313" key="2">
    <source>
        <dbReference type="EMBL" id="SVE37949.1"/>
    </source>
</evidence>
<sequence length="23" mass="2713">QFPQFHNCSREILAIQPPREMGN</sequence>
<reference evidence="2" key="1">
    <citation type="submission" date="2018-05" db="EMBL/GenBank/DDBJ databases">
        <authorList>
            <person name="Lanie J.A."/>
            <person name="Ng W.-L."/>
            <person name="Kazmierczak K.M."/>
            <person name="Andrzejewski T.M."/>
            <person name="Davidsen T.M."/>
            <person name="Wayne K.J."/>
            <person name="Tettelin H."/>
            <person name="Glass J.I."/>
            <person name="Rusch D."/>
            <person name="Podicherti R."/>
            <person name="Tsui H.-C.T."/>
            <person name="Winkler M.E."/>
        </authorList>
    </citation>
    <scope>NUCLEOTIDE SEQUENCE</scope>
</reference>
<feature type="region of interest" description="Disordered" evidence="1">
    <location>
        <begin position="1"/>
        <end position="23"/>
    </location>
</feature>
<organism evidence="2">
    <name type="scientific">marine metagenome</name>
    <dbReference type="NCBI Taxonomy" id="408172"/>
    <lineage>
        <taxon>unclassified sequences</taxon>
        <taxon>metagenomes</taxon>
        <taxon>ecological metagenomes</taxon>
    </lineage>
</organism>
<protein>
    <submittedName>
        <fullName evidence="2">Uncharacterized protein</fullName>
    </submittedName>
</protein>
<gene>
    <name evidence="2" type="ORF">METZ01_LOCUS490803</name>
</gene>
<accession>A0A383D0Y7</accession>
<dbReference type="AlphaFoldDB" id="A0A383D0Y7"/>
<feature type="non-terminal residue" evidence="2">
    <location>
        <position position="1"/>
    </location>
</feature>
<name>A0A383D0Y7_9ZZZZ</name>